<feature type="signal peptide" evidence="1">
    <location>
        <begin position="1"/>
        <end position="23"/>
    </location>
</feature>
<feature type="chain" id="PRO_5045058863" evidence="1">
    <location>
        <begin position="24"/>
        <end position="338"/>
    </location>
</feature>
<name>A0ABU9EGN7_9BACT</name>
<evidence type="ECO:0000313" key="3">
    <source>
        <dbReference type="Proteomes" id="UP001484239"/>
    </source>
</evidence>
<accession>A0ABU9EGN7</accession>
<protein>
    <submittedName>
        <fullName evidence="2">Carboxypeptidase-like regulatory domain-containing protein</fullName>
    </submittedName>
</protein>
<keyword evidence="1" id="KW-0732">Signal</keyword>
<organism evidence="2 3">
    <name type="scientific">Gaopeijia maritima</name>
    <dbReference type="NCBI Taxonomy" id="3119007"/>
    <lineage>
        <taxon>Bacteria</taxon>
        <taxon>Pseudomonadati</taxon>
        <taxon>Gemmatimonadota</taxon>
        <taxon>Longimicrobiia</taxon>
        <taxon>Gaopeijiales</taxon>
        <taxon>Gaopeijiaceae</taxon>
        <taxon>Gaopeijia</taxon>
    </lineage>
</organism>
<keyword evidence="3" id="KW-1185">Reference proteome</keyword>
<comment type="caution">
    <text evidence="2">The sequence shown here is derived from an EMBL/GenBank/DDBJ whole genome shotgun (WGS) entry which is preliminary data.</text>
</comment>
<dbReference type="EMBL" id="JBBHLI010000013">
    <property type="protein sequence ID" value="MEK9502655.1"/>
    <property type="molecule type" value="Genomic_DNA"/>
</dbReference>
<dbReference type="SUPFAM" id="SSF49478">
    <property type="entry name" value="Cna protein B-type domain"/>
    <property type="match status" value="1"/>
</dbReference>
<proteinExistence type="predicted"/>
<sequence>MTGSALSHAALLCLLGLAGSPLAAQSVRGRVVELETGRPVAGAGVQLIDPSGGRHHAVLSRSDGSFEVRATRTGRYRLRAEMIGRQTVESDPFDAGPDLESRHELALPPLPIAIRGLEVTGEQRCGPDIEAARDVHAVWGEVEKALRATDLTLAAAEHRFRLAEYERRRDEGSLDLVHEEATESEVVGGQEPFVSLEPASLAEGGYVREEAGEIWIYGPSIAVLLDRSFVDTHCFTLRRDDDRDRMLGVAFEPLPGRAVADLSGVLWLEENSGELRTLEFEFVNVPETLMRGDYRGQVEFLRLDGGGWVIERWWLRSPDPDNLFLVRERAAEILEIGG</sequence>
<dbReference type="Pfam" id="PF13620">
    <property type="entry name" value="CarboxypepD_reg"/>
    <property type="match status" value="1"/>
</dbReference>
<evidence type="ECO:0000256" key="1">
    <source>
        <dbReference type="SAM" id="SignalP"/>
    </source>
</evidence>
<evidence type="ECO:0000313" key="2">
    <source>
        <dbReference type="EMBL" id="MEK9502655.1"/>
    </source>
</evidence>
<gene>
    <name evidence="2" type="ORF">WI372_16795</name>
</gene>
<dbReference type="RefSeq" id="WP_405280343.1">
    <property type="nucleotide sequence ID" value="NZ_CP144380.1"/>
</dbReference>
<reference evidence="2 3" key="1">
    <citation type="submission" date="2024-02" db="EMBL/GenBank/DDBJ databases">
        <title>A novel Gemmatimonadota bacterium.</title>
        <authorList>
            <person name="Du Z.-J."/>
            <person name="Ye Y.-Q."/>
        </authorList>
    </citation>
    <scope>NUCLEOTIDE SEQUENCE [LARGE SCALE GENOMIC DNA]</scope>
    <source>
        <strain evidence="2 3">DH-20</strain>
    </source>
</reference>
<dbReference type="Proteomes" id="UP001484239">
    <property type="component" value="Unassembled WGS sequence"/>
</dbReference>
<dbReference type="Gene3D" id="2.60.40.1120">
    <property type="entry name" value="Carboxypeptidase-like, regulatory domain"/>
    <property type="match status" value="1"/>
</dbReference>